<evidence type="ECO:0000256" key="3">
    <source>
        <dbReference type="ARBA" id="ARBA00022519"/>
    </source>
</evidence>
<feature type="transmembrane region" description="Helical" evidence="8">
    <location>
        <begin position="24"/>
        <end position="45"/>
    </location>
</feature>
<dbReference type="Proteomes" id="UP000093104">
    <property type="component" value="Unassembled WGS sequence"/>
</dbReference>
<evidence type="ECO:0008006" key="11">
    <source>
        <dbReference type="Google" id="ProtNLM"/>
    </source>
</evidence>
<evidence type="ECO:0000256" key="5">
    <source>
        <dbReference type="ARBA" id="ARBA00022967"/>
    </source>
</evidence>
<evidence type="ECO:0000256" key="2">
    <source>
        <dbReference type="ARBA" id="ARBA00022448"/>
    </source>
</evidence>
<dbReference type="GO" id="GO:0012505">
    <property type="term" value="C:endomembrane system"/>
    <property type="evidence" value="ECO:0007669"/>
    <property type="project" value="UniProtKB-SubCell"/>
</dbReference>
<keyword evidence="2" id="KW-0813">Transport</keyword>
<dbReference type="Pfam" id="PF02508">
    <property type="entry name" value="Rnf-Nqr"/>
    <property type="match status" value="1"/>
</dbReference>
<proteinExistence type="predicted"/>
<sequence>MLMGPLSLAPLIGVTDSLVKTMGFLLVLGSVGLLHFALLNAVAPLLRSTTRLLIGATIAATLVTIAGLLLQAHALELYQALGIYLPLIGVQCLLLSGNETDPHGGVRSFLRLSGCYGATFMLLGAVRELLGQASLLSNAQWLFGSSASRWQIDLFPSASGLHLAALAPGGFMLLGLVLAVANALRLRRKDTRI</sequence>
<feature type="transmembrane region" description="Helical" evidence="8">
    <location>
        <begin position="52"/>
        <end position="71"/>
    </location>
</feature>
<keyword evidence="7 8" id="KW-0472">Membrane</keyword>
<evidence type="ECO:0000256" key="6">
    <source>
        <dbReference type="ARBA" id="ARBA00022989"/>
    </source>
</evidence>
<dbReference type="PANTHER" id="PTHR30586">
    <property type="entry name" value="ELECTRON TRANSPORT COMPLEX PROTEIN RNFE"/>
    <property type="match status" value="1"/>
</dbReference>
<accession>A0A1C7YYK2</accession>
<evidence type="ECO:0000256" key="7">
    <source>
        <dbReference type="ARBA" id="ARBA00023136"/>
    </source>
</evidence>
<evidence type="ECO:0000313" key="10">
    <source>
        <dbReference type="Proteomes" id="UP000093104"/>
    </source>
</evidence>
<evidence type="ECO:0000313" key="9">
    <source>
        <dbReference type="EMBL" id="OCR22751.1"/>
    </source>
</evidence>
<dbReference type="PANTHER" id="PTHR30586:SF0">
    <property type="entry name" value="ION-TRANSLOCATING OXIDOREDUCTASE COMPLEX SUBUNIT E"/>
    <property type="match status" value="1"/>
</dbReference>
<keyword evidence="4 8" id="KW-0812">Transmembrane</keyword>
<feature type="transmembrane region" description="Helical" evidence="8">
    <location>
        <begin position="163"/>
        <end position="184"/>
    </location>
</feature>
<keyword evidence="6 8" id="KW-1133">Transmembrane helix</keyword>
<dbReference type="GO" id="GO:0005886">
    <property type="term" value="C:plasma membrane"/>
    <property type="evidence" value="ECO:0007669"/>
    <property type="project" value="TreeGrafter"/>
</dbReference>
<keyword evidence="5" id="KW-1278">Translocase</keyword>
<evidence type="ECO:0000256" key="8">
    <source>
        <dbReference type="SAM" id="Phobius"/>
    </source>
</evidence>
<keyword evidence="3" id="KW-0997">Cell inner membrane</keyword>
<dbReference type="EMBL" id="LGSI01000067">
    <property type="protein sequence ID" value="OCR22751.1"/>
    <property type="molecule type" value="Genomic_DNA"/>
</dbReference>
<reference evidence="9 10" key="1">
    <citation type="submission" date="2015-07" db="EMBL/GenBank/DDBJ databases">
        <title>Draft genome sequence of a diazotrophic, plant growth-promoting rhizobacterium of the Pseudomonas syringae complex.</title>
        <authorList>
            <person name="Patten C.L."/>
            <person name="Jeong H."/>
        </authorList>
    </citation>
    <scope>NUCLEOTIDE SEQUENCE [LARGE SCALE GENOMIC DNA]</scope>
    <source>
        <strain evidence="9 10">GR12-2</strain>
    </source>
</reference>
<evidence type="ECO:0000256" key="4">
    <source>
        <dbReference type="ARBA" id="ARBA00022692"/>
    </source>
</evidence>
<dbReference type="AlphaFoldDB" id="A0A1C7YYK2"/>
<dbReference type="PIRSF" id="PIRSF006102">
    <property type="entry name" value="NQR_DE"/>
    <property type="match status" value="1"/>
</dbReference>
<gene>
    <name evidence="9" type="ORF">AFK24_22945</name>
</gene>
<feature type="transmembrane region" description="Helical" evidence="8">
    <location>
        <begin position="109"/>
        <end position="126"/>
    </location>
</feature>
<dbReference type="InterPro" id="IPR003667">
    <property type="entry name" value="NqrDE/RnfAE"/>
</dbReference>
<protein>
    <recommendedName>
        <fullName evidence="11">Electron transport complex protein RnfE</fullName>
    </recommendedName>
</protein>
<comment type="subcellular location">
    <subcellularLocation>
        <location evidence="1">Endomembrane system</location>
        <topology evidence="1">Multi-pass membrane protein</topology>
    </subcellularLocation>
</comment>
<feature type="transmembrane region" description="Helical" evidence="8">
    <location>
        <begin position="77"/>
        <end position="97"/>
    </location>
</feature>
<evidence type="ECO:0000256" key="1">
    <source>
        <dbReference type="ARBA" id="ARBA00004127"/>
    </source>
</evidence>
<comment type="caution">
    <text evidence="9">The sequence shown here is derived from an EMBL/GenBank/DDBJ whole genome shotgun (WGS) entry which is preliminary data.</text>
</comment>
<name>A0A1C7YYK2_PSESX</name>
<organism evidence="9 10">
    <name type="scientific">Pseudomonas syringae</name>
    <dbReference type="NCBI Taxonomy" id="317"/>
    <lineage>
        <taxon>Bacteria</taxon>
        <taxon>Pseudomonadati</taxon>
        <taxon>Pseudomonadota</taxon>
        <taxon>Gammaproteobacteria</taxon>
        <taxon>Pseudomonadales</taxon>
        <taxon>Pseudomonadaceae</taxon>
        <taxon>Pseudomonas</taxon>
    </lineage>
</organism>
<keyword evidence="3" id="KW-1003">Cell membrane</keyword>